<dbReference type="Pfam" id="PF02776">
    <property type="entry name" value="TPP_enzyme_N"/>
    <property type="match status" value="1"/>
</dbReference>
<reference evidence="7 8" key="1">
    <citation type="submission" date="2018-03" db="EMBL/GenBank/DDBJ databases">
        <title>Genomic Encyclopedia of Archaeal and Bacterial Type Strains, Phase II (KMG-II): from individual species to whole genera.</title>
        <authorList>
            <person name="Goeker M."/>
        </authorList>
    </citation>
    <scope>NUCLEOTIDE SEQUENCE [LARGE SCALE GENOMIC DNA]</scope>
    <source>
        <strain evidence="7 8">DSM 44720</strain>
    </source>
</reference>
<sequence>MRPADALLHVLRDEGVTKVFGNPGTTELPLVDALVDADGVDYVLGVHEGSVVAMADGYARATGRPAFVSLHVAAGLANGLIGLLNASRSRTPLVVVAGQQDRRHLVQDPMLSGDLVGLARSAVKQVFDVRHAHDLPLLLRRAFALAVQPPAGPVFLSVPMDLLAEDVQVEMPARSVIAAQGPASRLDEAVALLKGARDPVIVAGDGVGRDGAVAELVRLAEALGAEVFHQPMADGVDFPTTHPLHAGGLPPSHAGIREALSGHDLVFVVGCHAFTPHHYTPGSPIPDGTRVLQLDPDPAELGRNFAVELGLTGAIRSTVDELAHRLRGARTDVAARVDVVSRQVRARCDAVDRAALAAYGPAPMAPLAAAHAVAAGLPPDAVVVEEAITTGVHLRTVLRQSRPRSYVHTVGGGLGFGIGAAIGTRMGDPTRPVVAVLGDGCAMFGLQGLWSAARYGVPVTFVVMNNGEYRTLKDTLDSWDGRAARAGQYPGLDLGSLDFTRAAGFFDIDAVRVGDTADLVDVIAKSARRTAPLLVDVPITGHPRGAAE</sequence>
<gene>
    <name evidence="7" type="ORF">CLV43_106300</name>
</gene>
<dbReference type="PANTHER" id="PTHR18968:SF133">
    <property type="entry name" value="BENZOYLFORMATE DECARBOXYLASE"/>
    <property type="match status" value="1"/>
</dbReference>
<feature type="domain" description="Thiamine pyrophosphate enzyme central" evidence="4">
    <location>
        <begin position="186"/>
        <end position="322"/>
    </location>
</feature>
<dbReference type="PANTHER" id="PTHR18968">
    <property type="entry name" value="THIAMINE PYROPHOSPHATE ENZYMES"/>
    <property type="match status" value="1"/>
</dbReference>
<dbReference type="SUPFAM" id="SSF52467">
    <property type="entry name" value="DHS-like NAD/FAD-binding domain"/>
    <property type="match status" value="1"/>
</dbReference>
<evidence type="ECO:0000259" key="6">
    <source>
        <dbReference type="Pfam" id="PF02776"/>
    </source>
</evidence>
<feature type="domain" description="Thiamine pyrophosphate enzyme TPP-binding" evidence="5">
    <location>
        <begin position="396"/>
        <end position="537"/>
    </location>
</feature>
<comment type="similarity">
    <text evidence="1 3">Belongs to the TPP enzyme family.</text>
</comment>
<protein>
    <submittedName>
        <fullName evidence="7">Benzoylformate decarboxylase</fullName>
    </submittedName>
</protein>
<dbReference type="InterPro" id="IPR012001">
    <property type="entry name" value="Thiamin_PyroP_enz_TPP-bd_dom"/>
</dbReference>
<evidence type="ECO:0000313" key="8">
    <source>
        <dbReference type="Proteomes" id="UP000239494"/>
    </source>
</evidence>
<dbReference type="InterPro" id="IPR029061">
    <property type="entry name" value="THDP-binding"/>
</dbReference>
<keyword evidence="8" id="KW-1185">Reference proteome</keyword>
<organism evidence="7 8">
    <name type="scientific">Umezawaea tangerina</name>
    <dbReference type="NCBI Taxonomy" id="84725"/>
    <lineage>
        <taxon>Bacteria</taxon>
        <taxon>Bacillati</taxon>
        <taxon>Actinomycetota</taxon>
        <taxon>Actinomycetes</taxon>
        <taxon>Pseudonocardiales</taxon>
        <taxon>Pseudonocardiaceae</taxon>
        <taxon>Umezawaea</taxon>
    </lineage>
</organism>
<accession>A0A2T0T4K4</accession>
<proteinExistence type="inferred from homology"/>
<dbReference type="InterPro" id="IPR045229">
    <property type="entry name" value="TPP_enz"/>
</dbReference>
<dbReference type="SUPFAM" id="SSF52518">
    <property type="entry name" value="Thiamin diphosphate-binding fold (THDP-binding)"/>
    <property type="match status" value="2"/>
</dbReference>
<name>A0A2T0T4K4_9PSEU</name>
<dbReference type="Pfam" id="PF00205">
    <property type="entry name" value="TPP_enzyme_M"/>
    <property type="match status" value="1"/>
</dbReference>
<dbReference type="GO" id="GO:0003984">
    <property type="term" value="F:acetolactate synthase activity"/>
    <property type="evidence" value="ECO:0007669"/>
    <property type="project" value="TreeGrafter"/>
</dbReference>
<dbReference type="Proteomes" id="UP000239494">
    <property type="component" value="Unassembled WGS sequence"/>
</dbReference>
<dbReference type="EMBL" id="PVTF01000006">
    <property type="protein sequence ID" value="PRY40559.1"/>
    <property type="molecule type" value="Genomic_DNA"/>
</dbReference>
<dbReference type="CDD" id="cd07035">
    <property type="entry name" value="TPP_PYR_POX_like"/>
    <property type="match status" value="1"/>
</dbReference>
<dbReference type="RefSeq" id="WP_106189095.1">
    <property type="nucleotide sequence ID" value="NZ_PVTF01000006.1"/>
</dbReference>
<evidence type="ECO:0000256" key="2">
    <source>
        <dbReference type="ARBA" id="ARBA00023052"/>
    </source>
</evidence>
<dbReference type="PROSITE" id="PS00187">
    <property type="entry name" value="TPP_ENZYMES"/>
    <property type="match status" value="1"/>
</dbReference>
<dbReference type="Gene3D" id="3.40.50.1220">
    <property type="entry name" value="TPP-binding domain"/>
    <property type="match status" value="1"/>
</dbReference>
<dbReference type="InterPro" id="IPR000399">
    <property type="entry name" value="TPP-bd_CS"/>
</dbReference>
<evidence type="ECO:0000256" key="3">
    <source>
        <dbReference type="RuleBase" id="RU362132"/>
    </source>
</evidence>
<dbReference type="Pfam" id="PF02775">
    <property type="entry name" value="TPP_enzyme_C"/>
    <property type="match status" value="1"/>
</dbReference>
<dbReference type="InterPro" id="IPR012000">
    <property type="entry name" value="Thiamin_PyroP_enz_cen_dom"/>
</dbReference>
<feature type="domain" description="Thiamine pyrophosphate enzyme N-terminal TPP-binding" evidence="6">
    <location>
        <begin position="2"/>
        <end position="107"/>
    </location>
</feature>
<dbReference type="OrthoDB" id="2443624at2"/>
<evidence type="ECO:0000256" key="1">
    <source>
        <dbReference type="ARBA" id="ARBA00007812"/>
    </source>
</evidence>
<dbReference type="GO" id="GO:0030976">
    <property type="term" value="F:thiamine pyrophosphate binding"/>
    <property type="evidence" value="ECO:0007669"/>
    <property type="project" value="InterPro"/>
</dbReference>
<dbReference type="Gene3D" id="3.40.50.970">
    <property type="match status" value="2"/>
</dbReference>
<dbReference type="GO" id="GO:0000287">
    <property type="term" value="F:magnesium ion binding"/>
    <property type="evidence" value="ECO:0007669"/>
    <property type="project" value="InterPro"/>
</dbReference>
<evidence type="ECO:0000313" key="7">
    <source>
        <dbReference type="EMBL" id="PRY40559.1"/>
    </source>
</evidence>
<evidence type="ECO:0000259" key="4">
    <source>
        <dbReference type="Pfam" id="PF00205"/>
    </source>
</evidence>
<dbReference type="AlphaFoldDB" id="A0A2T0T4K4"/>
<comment type="caution">
    <text evidence="7">The sequence shown here is derived from an EMBL/GenBank/DDBJ whole genome shotgun (WGS) entry which is preliminary data.</text>
</comment>
<dbReference type="InterPro" id="IPR029035">
    <property type="entry name" value="DHS-like_NAD/FAD-binding_dom"/>
</dbReference>
<dbReference type="InterPro" id="IPR011766">
    <property type="entry name" value="TPP_enzyme_TPP-bd"/>
</dbReference>
<dbReference type="GO" id="GO:0050660">
    <property type="term" value="F:flavin adenine dinucleotide binding"/>
    <property type="evidence" value="ECO:0007669"/>
    <property type="project" value="TreeGrafter"/>
</dbReference>
<keyword evidence="2 3" id="KW-0786">Thiamine pyrophosphate</keyword>
<evidence type="ECO:0000259" key="5">
    <source>
        <dbReference type="Pfam" id="PF02775"/>
    </source>
</evidence>